<organism evidence="1 2">
    <name type="scientific">Diphasiastrum complanatum</name>
    <name type="common">Issler's clubmoss</name>
    <name type="synonym">Lycopodium complanatum</name>
    <dbReference type="NCBI Taxonomy" id="34168"/>
    <lineage>
        <taxon>Eukaryota</taxon>
        <taxon>Viridiplantae</taxon>
        <taxon>Streptophyta</taxon>
        <taxon>Embryophyta</taxon>
        <taxon>Tracheophyta</taxon>
        <taxon>Lycopodiopsida</taxon>
        <taxon>Lycopodiales</taxon>
        <taxon>Lycopodiaceae</taxon>
        <taxon>Lycopodioideae</taxon>
        <taxon>Diphasiastrum</taxon>
    </lineage>
</organism>
<gene>
    <name evidence="1" type="ORF">O6H91_19G006900</name>
</gene>
<comment type="caution">
    <text evidence="1">The sequence shown here is derived from an EMBL/GenBank/DDBJ whole genome shotgun (WGS) entry which is preliminary data.</text>
</comment>
<name>A0ACC2ASF6_DIPCM</name>
<dbReference type="EMBL" id="CM055110">
    <property type="protein sequence ID" value="KAJ7520465.1"/>
    <property type="molecule type" value="Genomic_DNA"/>
</dbReference>
<reference evidence="2" key="1">
    <citation type="journal article" date="2024" name="Proc. Natl. Acad. Sci. U.S.A.">
        <title>Extraordinary preservation of gene collinearity over three hundred million years revealed in homosporous lycophytes.</title>
        <authorList>
            <person name="Li C."/>
            <person name="Wickell D."/>
            <person name="Kuo L.Y."/>
            <person name="Chen X."/>
            <person name="Nie B."/>
            <person name="Liao X."/>
            <person name="Peng D."/>
            <person name="Ji J."/>
            <person name="Jenkins J."/>
            <person name="Williams M."/>
            <person name="Shu S."/>
            <person name="Plott C."/>
            <person name="Barry K."/>
            <person name="Rajasekar S."/>
            <person name="Grimwood J."/>
            <person name="Han X."/>
            <person name="Sun S."/>
            <person name="Hou Z."/>
            <person name="He W."/>
            <person name="Dai G."/>
            <person name="Sun C."/>
            <person name="Schmutz J."/>
            <person name="Leebens-Mack J.H."/>
            <person name="Li F.W."/>
            <person name="Wang L."/>
        </authorList>
    </citation>
    <scope>NUCLEOTIDE SEQUENCE [LARGE SCALE GENOMIC DNA]</scope>
    <source>
        <strain evidence="2">cv. PW_Plant_1</strain>
    </source>
</reference>
<keyword evidence="2" id="KW-1185">Reference proteome</keyword>
<sequence length="155" mass="16903">MGSPYNNPPRGDRSPLHPQAYQAKAVNKVGSASPAWERKGPAEGGTMFSPNTPSRSRPRAGNTLPKIDDSVDKGAALPKFGAWDAKDPTSGEGFTVIFQKARNEKKSGGPVRIPQLQNETPSRDEDLYPKQLNTNHRKSSNRGWFSCFQPTGVEP</sequence>
<accession>A0ACC2ASF6</accession>
<protein>
    <submittedName>
        <fullName evidence="1">Uncharacterized protein</fullName>
    </submittedName>
</protein>
<dbReference type="Proteomes" id="UP001162992">
    <property type="component" value="Chromosome 19"/>
</dbReference>
<proteinExistence type="predicted"/>
<evidence type="ECO:0000313" key="2">
    <source>
        <dbReference type="Proteomes" id="UP001162992"/>
    </source>
</evidence>
<evidence type="ECO:0000313" key="1">
    <source>
        <dbReference type="EMBL" id="KAJ7520465.1"/>
    </source>
</evidence>